<sequence length="374" mass="40403">MPQFADDEFVLADGTDARLLPKVLLHDHLDGGLRPSTIIELAEEVGLDLPETTPDRLAQWFAESADSGSLPVYLQTFEVTVGVMQTAQALRRVAREAVVDLAADGVVYAEIRWAPEQHLRRGLSLDDAVTAVTEGFAQGTEEAAASGREIRVQQLLCAMRQADRAEEIAELAIRHRALVAGGVCGFDLAGPEAGFPPSDHSDAFDIAAEAWLPVTCHAGEDGELDSIESALLDARALRLGHGVNIVDDLEIGGEDASGTFVTLGPVAQWVRDRGVALEICPSSNLQTGDAEYLGDHPFDLLYQLGFAVTVSTDNRLMSATLPSLELVRLADEFAYDLDDLEVFQLNAIDAAFLPVEDREQLADLIADGFDEVRR</sequence>
<dbReference type="Gene3D" id="3.20.20.140">
    <property type="entry name" value="Metal-dependent hydrolases"/>
    <property type="match status" value="1"/>
</dbReference>
<dbReference type="InterPro" id="IPR006330">
    <property type="entry name" value="Ado/ade_deaminase"/>
</dbReference>
<dbReference type="NCBIfam" id="NF006847">
    <property type="entry name" value="PRK09358.1-2"/>
    <property type="match status" value="1"/>
</dbReference>
<dbReference type="SUPFAM" id="SSF51556">
    <property type="entry name" value="Metallo-dependent hydrolases"/>
    <property type="match status" value="1"/>
</dbReference>
<gene>
    <name evidence="8" type="ORF">EG850_07280</name>
</gene>
<comment type="similarity">
    <text evidence="2">Belongs to the metallo-dependent hydrolases superfamily. Adenosine and AMP deaminases family.</text>
</comment>
<accession>A0A3P3VWJ7</accession>
<dbReference type="GO" id="GO:0005829">
    <property type="term" value="C:cytosol"/>
    <property type="evidence" value="ECO:0007669"/>
    <property type="project" value="TreeGrafter"/>
</dbReference>
<name>A0A3P3VWJ7_9MICO</name>
<dbReference type="GO" id="GO:0004000">
    <property type="term" value="F:adenosine deaminase activity"/>
    <property type="evidence" value="ECO:0007669"/>
    <property type="project" value="TreeGrafter"/>
</dbReference>
<reference evidence="8 9" key="1">
    <citation type="submission" date="2018-11" db="EMBL/GenBank/DDBJ databases">
        <title>YIM 102482-1 draft genome.</title>
        <authorList>
            <person name="Li G."/>
            <person name="Jiang Y."/>
        </authorList>
    </citation>
    <scope>NUCLEOTIDE SEQUENCE [LARGE SCALE GENOMIC DNA]</scope>
    <source>
        <strain evidence="8 9">YIM 102482-1</strain>
    </source>
</reference>
<keyword evidence="5 8" id="KW-0378">Hydrolase</keyword>
<evidence type="ECO:0000313" key="8">
    <source>
        <dbReference type="EMBL" id="RRJ86814.1"/>
    </source>
</evidence>
<dbReference type="PANTHER" id="PTHR11409:SF43">
    <property type="entry name" value="ADENOSINE DEAMINASE"/>
    <property type="match status" value="1"/>
</dbReference>
<evidence type="ECO:0000256" key="5">
    <source>
        <dbReference type="ARBA" id="ARBA00022801"/>
    </source>
</evidence>
<dbReference type="GO" id="GO:0046872">
    <property type="term" value="F:metal ion binding"/>
    <property type="evidence" value="ECO:0007669"/>
    <property type="project" value="UniProtKB-KW"/>
</dbReference>
<dbReference type="GO" id="GO:0006154">
    <property type="term" value="P:adenosine catabolic process"/>
    <property type="evidence" value="ECO:0007669"/>
    <property type="project" value="TreeGrafter"/>
</dbReference>
<evidence type="ECO:0000256" key="6">
    <source>
        <dbReference type="ARBA" id="ARBA00022833"/>
    </source>
</evidence>
<dbReference type="RefSeq" id="WP_124972030.1">
    <property type="nucleotide sequence ID" value="NZ_RQVS01000007.1"/>
</dbReference>
<evidence type="ECO:0000256" key="4">
    <source>
        <dbReference type="ARBA" id="ARBA00022723"/>
    </source>
</evidence>
<dbReference type="Pfam" id="PF00962">
    <property type="entry name" value="A_deaminase"/>
    <property type="match status" value="1"/>
</dbReference>
<dbReference type="Proteomes" id="UP000274391">
    <property type="component" value="Unassembled WGS sequence"/>
</dbReference>
<dbReference type="EMBL" id="RQVS01000007">
    <property type="protein sequence ID" value="RRJ86814.1"/>
    <property type="molecule type" value="Genomic_DNA"/>
</dbReference>
<evidence type="ECO:0000256" key="3">
    <source>
        <dbReference type="ARBA" id="ARBA00012784"/>
    </source>
</evidence>
<keyword evidence="6" id="KW-0862">Zinc</keyword>
<dbReference type="GO" id="GO:0043103">
    <property type="term" value="P:hypoxanthine salvage"/>
    <property type="evidence" value="ECO:0007669"/>
    <property type="project" value="TreeGrafter"/>
</dbReference>
<keyword evidence="4" id="KW-0479">Metal-binding</keyword>
<organism evidence="8 9">
    <name type="scientific">Gulosibacter macacae</name>
    <dbReference type="NCBI Taxonomy" id="2488791"/>
    <lineage>
        <taxon>Bacteria</taxon>
        <taxon>Bacillati</taxon>
        <taxon>Actinomycetota</taxon>
        <taxon>Actinomycetes</taxon>
        <taxon>Micrococcales</taxon>
        <taxon>Microbacteriaceae</taxon>
        <taxon>Gulosibacter</taxon>
    </lineage>
</organism>
<keyword evidence="9" id="KW-1185">Reference proteome</keyword>
<evidence type="ECO:0000256" key="1">
    <source>
        <dbReference type="ARBA" id="ARBA00001947"/>
    </source>
</evidence>
<feature type="domain" description="Adenosine deaminase" evidence="7">
    <location>
        <begin position="21"/>
        <end position="366"/>
    </location>
</feature>
<dbReference type="OrthoDB" id="9779574at2"/>
<dbReference type="PANTHER" id="PTHR11409">
    <property type="entry name" value="ADENOSINE DEAMINASE"/>
    <property type="match status" value="1"/>
</dbReference>
<dbReference type="EC" id="3.5.4.4" evidence="3"/>
<proteinExistence type="inferred from homology"/>
<dbReference type="InterPro" id="IPR032466">
    <property type="entry name" value="Metal_Hydrolase"/>
</dbReference>
<dbReference type="AlphaFoldDB" id="A0A3P3VWJ7"/>
<evidence type="ECO:0000256" key="2">
    <source>
        <dbReference type="ARBA" id="ARBA00006676"/>
    </source>
</evidence>
<evidence type="ECO:0000313" key="9">
    <source>
        <dbReference type="Proteomes" id="UP000274391"/>
    </source>
</evidence>
<dbReference type="InterPro" id="IPR001365">
    <property type="entry name" value="A_deaminase_dom"/>
</dbReference>
<dbReference type="GO" id="GO:0046103">
    <property type="term" value="P:inosine biosynthetic process"/>
    <property type="evidence" value="ECO:0007669"/>
    <property type="project" value="TreeGrafter"/>
</dbReference>
<comment type="cofactor">
    <cofactor evidence="1">
        <name>Zn(2+)</name>
        <dbReference type="ChEBI" id="CHEBI:29105"/>
    </cofactor>
</comment>
<dbReference type="NCBIfam" id="TIGR01430">
    <property type="entry name" value="aden_deam"/>
    <property type="match status" value="1"/>
</dbReference>
<protein>
    <recommendedName>
        <fullName evidence="3">adenosine deaminase</fullName>
        <ecNumber evidence="3">3.5.4.4</ecNumber>
    </recommendedName>
</protein>
<evidence type="ECO:0000259" key="7">
    <source>
        <dbReference type="Pfam" id="PF00962"/>
    </source>
</evidence>
<comment type="caution">
    <text evidence="8">The sequence shown here is derived from an EMBL/GenBank/DDBJ whole genome shotgun (WGS) entry which is preliminary data.</text>
</comment>